<dbReference type="Proteomes" id="UP000018444">
    <property type="component" value="Unassembled WGS sequence"/>
</dbReference>
<dbReference type="PATRIC" id="fig|1217662.4.peg.3040"/>
<feature type="transmembrane region" description="Helical" evidence="1">
    <location>
        <begin position="6"/>
        <end position="27"/>
    </location>
</feature>
<protein>
    <submittedName>
        <fullName evidence="2">Uncharacterized protein</fullName>
    </submittedName>
</protein>
<accession>N9BCW6</accession>
<dbReference type="HOGENOM" id="CLU_1387688_0_0_6"/>
<keyword evidence="1" id="KW-0812">Transmembrane</keyword>
<dbReference type="EMBL" id="APPZ01000010">
    <property type="protein sequence ID" value="ENV71462.1"/>
    <property type="molecule type" value="Genomic_DNA"/>
</dbReference>
<sequence>MFLSLLIVFISIFIYSIANSLLNFFFVHKSYDQYEELYVSGENLDDSLTAFQKNHEKNRFLGLRNVPDYVLSYILSRNDQHQAIKLYNIAKNYIYCNKESHTVEMKDGNQYIFDKNKSKKSELTIKEKSVAAYIFWSFLSALLMYYFSKEYNSDISNNYKEFILTLCFSILFLFVGASHVVKYQRLKCAKEFVDLD</sequence>
<reference evidence="2 3" key="1">
    <citation type="submission" date="2013-02" db="EMBL/GenBank/DDBJ databases">
        <title>The Genome Sequence of Acinetobacter johnsonii ANC 3681.</title>
        <authorList>
            <consortium name="The Broad Institute Genome Sequencing Platform"/>
            <consortium name="The Broad Institute Genome Sequencing Center for Infectious Disease"/>
            <person name="Cerqueira G."/>
            <person name="Feldgarden M."/>
            <person name="Courvalin P."/>
            <person name="Perichon B."/>
            <person name="Grillot-Courvalin C."/>
            <person name="Clermont D."/>
            <person name="Rocha E."/>
            <person name="Yoon E.-J."/>
            <person name="Nemec A."/>
            <person name="Walker B."/>
            <person name="Young S.K."/>
            <person name="Zeng Q."/>
            <person name="Gargeya S."/>
            <person name="Fitzgerald M."/>
            <person name="Haas B."/>
            <person name="Abouelleil A."/>
            <person name="Alvarado L."/>
            <person name="Arachchi H.M."/>
            <person name="Berlin A.M."/>
            <person name="Chapman S.B."/>
            <person name="Dewar J."/>
            <person name="Goldberg J."/>
            <person name="Griggs A."/>
            <person name="Gujja S."/>
            <person name="Hansen M."/>
            <person name="Howarth C."/>
            <person name="Imamovic A."/>
            <person name="Larimer J."/>
            <person name="McCowan C."/>
            <person name="Murphy C."/>
            <person name="Neiman D."/>
            <person name="Pearson M."/>
            <person name="Priest M."/>
            <person name="Roberts A."/>
            <person name="Saif S."/>
            <person name="Shea T."/>
            <person name="Sisk P."/>
            <person name="Sykes S."/>
            <person name="Wortman J."/>
            <person name="Nusbaum C."/>
            <person name="Birren B."/>
        </authorList>
    </citation>
    <scope>NUCLEOTIDE SEQUENCE [LARGE SCALE GENOMIC DNA]</scope>
    <source>
        <strain evidence="2 3">ANC 3681</strain>
    </source>
</reference>
<proteinExistence type="predicted"/>
<keyword evidence="1" id="KW-1133">Transmembrane helix</keyword>
<name>N9BCW6_ACIJO</name>
<comment type="caution">
    <text evidence="2">The sequence shown here is derived from an EMBL/GenBank/DDBJ whole genome shotgun (WGS) entry which is preliminary data.</text>
</comment>
<dbReference type="RefSeq" id="WP_004984361.1">
    <property type="nucleotide sequence ID" value="NZ_KB849708.1"/>
</dbReference>
<organism evidence="2 3">
    <name type="scientific">Acinetobacter johnsonii ANC 3681</name>
    <dbReference type="NCBI Taxonomy" id="1217662"/>
    <lineage>
        <taxon>Bacteria</taxon>
        <taxon>Pseudomonadati</taxon>
        <taxon>Pseudomonadota</taxon>
        <taxon>Gammaproteobacteria</taxon>
        <taxon>Moraxellales</taxon>
        <taxon>Moraxellaceae</taxon>
        <taxon>Acinetobacter</taxon>
    </lineage>
</organism>
<evidence type="ECO:0000256" key="1">
    <source>
        <dbReference type="SAM" id="Phobius"/>
    </source>
</evidence>
<dbReference type="AlphaFoldDB" id="N9BCW6"/>
<evidence type="ECO:0000313" key="2">
    <source>
        <dbReference type="EMBL" id="ENV71462.1"/>
    </source>
</evidence>
<feature type="transmembrane region" description="Helical" evidence="1">
    <location>
        <begin position="162"/>
        <end position="181"/>
    </location>
</feature>
<keyword evidence="1" id="KW-0472">Membrane</keyword>
<evidence type="ECO:0000313" key="3">
    <source>
        <dbReference type="Proteomes" id="UP000018444"/>
    </source>
</evidence>
<dbReference type="GeneID" id="56340280"/>
<feature type="transmembrane region" description="Helical" evidence="1">
    <location>
        <begin position="130"/>
        <end position="147"/>
    </location>
</feature>
<gene>
    <name evidence="2" type="ORF">F946_03141</name>
</gene>